<evidence type="ECO:0000313" key="8">
    <source>
        <dbReference type="EMBL" id="KAK0648911.1"/>
    </source>
</evidence>
<keyword evidence="9" id="KW-1185">Reference proteome</keyword>
<keyword evidence="3 7" id="KW-0812">Transmembrane</keyword>
<evidence type="ECO:0000256" key="5">
    <source>
        <dbReference type="ARBA" id="ARBA00023136"/>
    </source>
</evidence>
<evidence type="ECO:0000256" key="7">
    <source>
        <dbReference type="SAM" id="Phobius"/>
    </source>
</evidence>
<evidence type="ECO:0000256" key="2">
    <source>
        <dbReference type="ARBA" id="ARBA00022448"/>
    </source>
</evidence>
<comment type="subcellular location">
    <subcellularLocation>
        <location evidence="1">Membrane</location>
        <topology evidence="1">Multi-pass membrane protein</topology>
    </subcellularLocation>
</comment>
<protein>
    <submittedName>
        <fullName evidence="8">Major facilitator superfamily domain-containing protein</fullName>
    </submittedName>
</protein>
<evidence type="ECO:0000313" key="9">
    <source>
        <dbReference type="Proteomes" id="UP001174936"/>
    </source>
</evidence>
<evidence type="ECO:0000256" key="3">
    <source>
        <dbReference type="ARBA" id="ARBA00022692"/>
    </source>
</evidence>
<dbReference type="FunFam" id="1.20.1250.20:FF:000247">
    <property type="entry name" value="MFS general substrate transporter"/>
    <property type="match status" value="1"/>
</dbReference>
<dbReference type="AlphaFoldDB" id="A0AA39YCA3"/>
<keyword evidence="5 7" id="KW-0472">Membrane</keyword>
<dbReference type="Gene3D" id="1.20.1250.20">
    <property type="entry name" value="MFS general substrate transporter like domains"/>
    <property type="match status" value="1"/>
</dbReference>
<feature type="transmembrane region" description="Helical" evidence="7">
    <location>
        <begin position="259"/>
        <end position="280"/>
    </location>
</feature>
<evidence type="ECO:0000256" key="1">
    <source>
        <dbReference type="ARBA" id="ARBA00004141"/>
    </source>
</evidence>
<gene>
    <name evidence="8" type="ORF">B0T16DRAFT_491630</name>
</gene>
<dbReference type="PANTHER" id="PTHR43791:SF65">
    <property type="entry name" value="MAJOR FACILITATOR SUPERFAMILY (MFS) PROFILE DOMAIN-CONTAINING PROTEIN-RELATED"/>
    <property type="match status" value="1"/>
</dbReference>
<feature type="transmembrane region" description="Helical" evidence="7">
    <location>
        <begin position="292"/>
        <end position="314"/>
    </location>
</feature>
<keyword evidence="4 7" id="KW-1133">Transmembrane helix</keyword>
<dbReference type="Proteomes" id="UP001174936">
    <property type="component" value="Unassembled WGS sequence"/>
</dbReference>
<keyword evidence="2" id="KW-0813">Transport</keyword>
<feature type="transmembrane region" description="Helical" evidence="7">
    <location>
        <begin position="436"/>
        <end position="456"/>
    </location>
</feature>
<comment type="caution">
    <text evidence="8">The sequence shown here is derived from an EMBL/GenBank/DDBJ whole genome shotgun (WGS) entry which is preliminary data.</text>
</comment>
<evidence type="ECO:0000256" key="6">
    <source>
        <dbReference type="SAM" id="MobiDB-lite"/>
    </source>
</evidence>
<feature type="transmembrane region" description="Helical" evidence="7">
    <location>
        <begin position="533"/>
        <end position="553"/>
    </location>
</feature>
<organism evidence="8 9">
    <name type="scientific">Cercophora newfieldiana</name>
    <dbReference type="NCBI Taxonomy" id="92897"/>
    <lineage>
        <taxon>Eukaryota</taxon>
        <taxon>Fungi</taxon>
        <taxon>Dikarya</taxon>
        <taxon>Ascomycota</taxon>
        <taxon>Pezizomycotina</taxon>
        <taxon>Sordariomycetes</taxon>
        <taxon>Sordariomycetidae</taxon>
        <taxon>Sordariales</taxon>
        <taxon>Lasiosphaeriaceae</taxon>
        <taxon>Cercophora</taxon>
    </lineage>
</organism>
<evidence type="ECO:0000256" key="4">
    <source>
        <dbReference type="ARBA" id="ARBA00022989"/>
    </source>
</evidence>
<name>A0AA39YCA3_9PEZI</name>
<proteinExistence type="predicted"/>
<dbReference type="FunFam" id="1.20.1250.20:FF:000106">
    <property type="entry name" value="MFS transporter, putative"/>
    <property type="match status" value="1"/>
</dbReference>
<accession>A0AA39YCA3</accession>
<feature type="compositionally biased region" description="Basic and acidic residues" evidence="6">
    <location>
        <begin position="1"/>
        <end position="11"/>
    </location>
</feature>
<dbReference type="GO" id="GO:0016020">
    <property type="term" value="C:membrane"/>
    <property type="evidence" value="ECO:0007669"/>
    <property type="project" value="UniProtKB-SubCell"/>
</dbReference>
<feature type="region of interest" description="Disordered" evidence="6">
    <location>
        <begin position="1"/>
        <end position="46"/>
    </location>
</feature>
<dbReference type="SUPFAM" id="SSF103473">
    <property type="entry name" value="MFS general substrate transporter"/>
    <property type="match status" value="1"/>
</dbReference>
<feature type="compositionally biased region" description="Low complexity" evidence="6">
    <location>
        <begin position="13"/>
        <end position="25"/>
    </location>
</feature>
<dbReference type="InterPro" id="IPR036259">
    <property type="entry name" value="MFS_trans_sf"/>
</dbReference>
<dbReference type="InterPro" id="IPR011701">
    <property type="entry name" value="MFS"/>
</dbReference>
<dbReference type="Pfam" id="PF07690">
    <property type="entry name" value="MFS_1"/>
    <property type="match status" value="1"/>
</dbReference>
<sequence>MASPAGDDKVRPVAAVSSVGVADSGSTKDEKLQASASDSDNREEVRQRILEQQAEIRNETRLTTNLSSLWKRDKSKKRLDEIATQPSVFDDPELAKYFQPSEKYENRHRFDPSFRWTWAEELPLVRRIDWKVTAWSCIAFFALDLDRSNLSQANTDNFLEDMGLDTNDYNYGNTVFRIAFLLAELPSQLISKKIGPDRWIPAQMILWSLVSAGQFWLKGRQSFLVCRALIGLLQGGFIPDVILYMSYFFKGTELPFRLALFWMANRLTDVVAPLLAYGLLRLRGYHGYEGWRWLFLLEGLLTLVIGIWSFFIMVPSPTQTKAPWRRDGWFTEHEEKILVNRILRDDPSKSDMHNRQAITPKLLWESLCDYDLWPIYAIGLTFGIPAGPPDQYLTLTLRQLGFDTFDSNLLSIPCQITTTINMLLLTYLSEKINQRAFLGVFVELWLLPCVIALATIPSGINKWASYALVTVLLSYPSPHPMQVGWCSRNSNTVRTRTVSAALYNITVQLQGIVNSNIYRRDDRPEYRRGNRQLVAIASMNIVIYLLAKGYYVWRNKRRDKLWDAMTVEQKQEYLETTTDKGSKRLDFRFAS</sequence>
<dbReference type="GO" id="GO:0022857">
    <property type="term" value="F:transmembrane transporter activity"/>
    <property type="evidence" value="ECO:0007669"/>
    <property type="project" value="InterPro"/>
</dbReference>
<dbReference type="PANTHER" id="PTHR43791">
    <property type="entry name" value="PERMEASE-RELATED"/>
    <property type="match status" value="1"/>
</dbReference>
<dbReference type="EMBL" id="JAULSV010000003">
    <property type="protein sequence ID" value="KAK0648911.1"/>
    <property type="molecule type" value="Genomic_DNA"/>
</dbReference>
<feature type="transmembrane region" description="Helical" evidence="7">
    <location>
        <begin position="224"/>
        <end position="247"/>
    </location>
</feature>
<reference evidence="8" key="1">
    <citation type="submission" date="2023-06" db="EMBL/GenBank/DDBJ databases">
        <title>Genome-scale phylogeny and comparative genomics of the fungal order Sordariales.</title>
        <authorList>
            <consortium name="Lawrence Berkeley National Laboratory"/>
            <person name="Hensen N."/>
            <person name="Bonometti L."/>
            <person name="Westerberg I."/>
            <person name="Brannstrom I.O."/>
            <person name="Guillou S."/>
            <person name="Cros-Aarteil S."/>
            <person name="Calhoun S."/>
            <person name="Haridas S."/>
            <person name="Kuo A."/>
            <person name="Mondo S."/>
            <person name="Pangilinan J."/>
            <person name="Riley R."/>
            <person name="Labutti K."/>
            <person name="Andreopoulos B."/>
            <person name="Lipzen A."/>
            <person name="Chen C."/>
            <person name="Yanf M."/>
            <person name="Daum C."/>
            <person name="Ng V."/>
            <person name="Clum A."/>
            <person name="Steindorff A."/>
            <person name="Ohm R."/>
            <person name="Martin F."/>
            <person name="Silar P."/>
            <person name="Natvig D."/>
            <person name="Lalanne C."/>
            <person name="Gautier V."/>
            <person name="Ament-Velasquez S.L."/>
            <person name="Kruys A."/>
            <person name="Hutchinson M.I."/>
            <person name="Powell A.J."/>
            <person name="Barry K."/>
            <person name="Miller A.N."/>
            <person name="Grigoriev I.V."/>
            <person name="Debuchy R."/>
            <person name="Gladieux P."/>
            <person name="Thoren M.H."/>
            <person name="Johannesson H."/>
        </authorList>
    </citation>
    <scope>NUCLEOTIDE SEQUENCE</scope>
    <source>
        <strain evidence="8">SMH2532-1</strain>
    </source>
</reference>
<feature type="transmembrane region" description="Helical" evidence="7">
    <location>
        <begin position="409"/>
        <end position="429"/>
    </location>
</feature>